<gene>
    <name evidence="3" type="ORF">QLQ15_11735</name>
</gene>
<dbReference type="CDD" id="cd02619">
    <property type="entry name" value="Peptidase_C1"/>
    <property type="match status" value="1"/>
</dbReference>
<protein>
    <submittedName>
        <fullName evidence="3">N-acetylmuramidase domain-containing protein</fullName>
    </submittedName>
</protein>
<comment type="caution">
    <text evidence="3">The sequence shown here is derived from an EMBL/GenBank/DDBJ whole genome shotgun (WGS) entry which is preliminary data.</text>
</comment>
<dbReference type="SUPFAM" id="SSF54001">
    <property type="entry name" value="Cysteine proteinases"/>
    <property type="match status" value="1"/>
</dbReference>
<feature type="domain" description="Peptidase C1A papain C-terminal" evidence="1">
    <location>
        <begin position="470"/>
        <end position="506"/>
    </location>
</feature>
<dbReference type="InterPro" id="IPR024408">
    <property type="entry name" value="Muramidase"/>
</dbReference>
<dbReference type="SUPFAM" id="SSF53474">
    <property type="entry name" value="alpha/beta-Hydrolases"/>
    <property type="match status" value="1"/>
</dbReference>
<dbReference type="Gene3D" id="3.90.70.10">
    <property type="entry name" value="Cysteine proteinases"/>
    <property type="match status" value="1"/>
</dbReference>
<dbReference type="Proteomes" id="UP001321580">
    <property type="component" value="Unassembled WGS sequence"/>
</dbReference>
<dbReference type="Pfam" id="PF11860">
    <property type="entry name" value="Muramidase"/>
    <property type="match status" value="1"/>
</dbReference>
<dbReference type="InterPro" id="IPR038765">
    <property type="entry name" value="Papain-like_cys_pep_sf"/>
</dbReference>
<dbReference type="InterPro" id="IPR029058">
    <property type="entry name" value="AB_hydrolase_fold"/>
</dbReference>
<feature type="domain" description="N-acetylmuramidase" evidence="2">
    <location>
        <begin position="35"/>
        <end position="208"/>
    </location>
</feature>
<keyword evidence="4" id="KW-1185">Reference proteome</keyword>
<accession>A0ABT6XHE4</accession>
<evidence type="ECO:0000313" key="3">
    <source>
        <dbReference type="EMBL" id="MDI9239575.1"/>
    </source>
</evidence>
<dbReference type="Pfam" id="PF00112">
    <property type="entry name" value="Peptidase_C1"/>
    <property type="match status" value="1"/>
</dbReference>
<dbReference type="EMBL" id="JASGBI010000001">
    <property type="protein sequence ID" value="MDI9239575.1"/>
    <property type="molecule type" value="Genomic_DNA"/>
</dbReference>
<dbReference type="InterPro" id="IPR000668">
    <property type="entry name" value="Peptidase_C1A_C"/>
</dbReference>
<dbReference type="RefSeq" id="WP_283212955.1">
    <property type="nucleotide sequence ID" value="NZ_JASGBI010000001.1"/>
</dbReference>
<name>A0ABT6XHE4_9GAMM</name>
<evidence type="ECO:0000313" key="4">
    <source>
        <dbReference type="Proteomes" id="UP001321580"/>
    </source>
</evidence>
<proteinExistence type="predicted"/>
<organism evidence="3 4">
    <name type="scientific">Lysobacter stagni</name>
    <dbReference type="NCBI Taxonomy" id="3045172"/>
    <lineage>
        <taxon>Bacteria</taxon>
        <taxon>Pseudomonadati</taxon>
        <taxon>Pseudomonadota</taxon>
        <taxon>Gammaproteobacteria</taxon>
        <taxon>Lysobacterales</taxon>
        <taxon>Lysobacteraceae</taxon>
        <taxon>Lysobacter</taxon>
    </lineage>
</organism>
<reference evidence="3 4" key="1">
    <citation type="submission" date="2023-05" db="EMBL/GenBank/DDBJ databases">
        <title>Lysobacter sp. strain LF1 Genome sequencing and assembly.</title>
        <authorList>
            <person name="Jung Y."/>
        </authorList>
    </citation>
    <scope>NUCLEOTIDE SEQUENCE [LARGE SCALE GENOMIC DNA]</scope>
    <source>
        <strain evidence="3 4">LF1</strain>
    </source>
</reference>
<sequence>MARTSSTAAAAAPDPTQVSTGKFAELARSLQIGEAVLRAVAQVESAGGGFIAPSKPKILFEGHAFHRLTGGRFDRDHPGISYPKWDKKKYSGSLLGEWKRLEAACLLDRPAALQSASWGMFQIMGFNYGYCGMLDVEAFVAAQCESADRQLDLFARFISRERFLDALRTVKPQGPNVQAWTNFARAYNGPQHEKNNYVGKLESAYRHWLAQSGETPARAAKGPRRRAVRVDDAQALPTGRIDFQPLESTRRRVPERRRNVRPDPVDLRDWQYQPNIAIAPSEWMLPNNLRPVKYQGDSNACTGFALATVIEYLLAATRDRPVEPISGYMLYDMARRYDEWVEPTDVLREDGQRLDPADLRDEGSSVRGALKGWSRQGASSEALWSEPDMPAATNRPDTDWWLDAVMRPMGAYYRIQPENIRDIHIALAEVGVVYASAFTHAGWDSLLDMPDNGAATSVDLLPLIPEERSARDLGHAFAIVGYTRQGFIVQNSWGTGWGRNGLAVLSYDDWMANAMDCWVVQLGVVTVDHHEVARSSGLRADATGSVRISRDANLADHEISPYVINMENNGRLSPRGRFRTQPDDVKLLVTHQMVEACKLWKIGRSGTLDVAIYAHGGLTDENAASVAARYWVPHLYSNRVFPIFLMWETGALKTFNNILQDTVFGDDEKTAGGRWGRMRERIDEWRDERLEGLARWPGSKLWGEMKQNADALSGSEESGVVQLFQAFEDAGTRNVLPRRIRVHLIGHSAGAIVHSYLAPRAIAKKLEVASISLMAPAVRMDVFQRNLGALLPQHRIPLLVANLTDAAERADDTCKPYGHSLLYLVSRSFEDQEPTPIMGMERHLVPTLPTVEWGGLVDQLASPGGTWGAGCGVARATSHGGMDNDAAIREAIVSFIVHGPRRAQRQP</sequence>
<evidence type="ECO:0000259" key="2">
    <source>
        <dbReference type="Pfam" id="PF11860"/>
    </source>
</evidence>
<evidence type="ECO:0000259" key="1">
    <source>
        <dbReference type="Pfam" id="PF00112"/>
    </source>
</evidence>